<accession>A0A6A4GBT0</accession>
<name>A0A6A4GBT0_9AGAR</name>
<keyword evidence="4" id="KW-1185">Reference proteome</keyword>
<dbReference type="AlphaFoldDB" id="A0A6A4GBT0"/>
<evidence type="ECO:0000313" key="3">
    <source>
        <dbReference type="EMBL" id="KAE9382858.1"/>
    </source>
</evidence>
<reference evidence="3" key="1">
    <citation type="journal article" date="2019" name="Environ. Microbiol.">
        <title>Fungal ecological strategies reflected in gene transcription - a case study of two litter decomposers.</title>
        <authorList>
            <person name="Barbi F."/>
            <person name="Kohler A."/>
            <person name="Barry K."/>
            <person name="Baskaran P."/>
            <person name="Daum C."/>
            <person name="Fauchery L."/>
            <person name="Ihrmark K."/>
            <person name="Kuo A."/>
            <person name="LaButti K."/>
            <person name="Lipzen A."/>
            <person name="Morin E."/>
            <person name="Grigoriev I.V."/>
            <person name="Henrissat B."/>
            <person name="Lindahl B."/>
            <person name="Martin F."/>
        </authorList>
    </citation>
    <scope>NUCLEOTIDE SEQUENCE</scope>
    <source>
        <strain evidence="3">JB14</strain>
    </source>
</reference>
<dbReference type="EMBL" id="ML770916">
    <property type="protein sequence ID" value="KAE9382858.1"/>
    <property type="molecule type" value="Genomic_DNA"/>
</dbReference>
<evidence type="ECO:0000256" key="2">
    <source>
        <dbReference type="ARBA" id="ARBA00022840"/>
    </source>
</evidence>
<keyword evidence="1" id="KW-0547">Nucleotide-binding</keyword>
<gene>
    <name evidence="3" type="ORF">BT96DRAFT_1009954</name>
</gene>
<protein>
    <submittedName>
        <fullName evidence="3">Uncharacterized protein</fullName>
    </submittedName>
</protein>
<organism evidence="3 4">
    <name type="scientific">Gymnopus androsaceus JB14</name>
    <dbReference type="NCBI Taxonomy" id="1447944"/>
    <lineage>
        <taxon>Eukaryota</taxon>
        <taxon>Fungi</taxon>
        <taxon>Dikarya</taxon>
        <taxon>Basidiomycota</taxon>
        <taxon>Agaricomycotina</taxon>
        <taxon>Agaricomycetes</taxon>
        <taxon>Agaricomycetidae</taxon>
        <taxon>Agaricales</taxon>
        <taxon>Marasmiineae</taxon>
        <taxon>Omphalotaceae</taxon>
        <taxon>Gymnopus</taxon>
    </lineage>
</organism>
<dbReference type="Pfam" id="PF00012">
    <property type="entry name" value="HSP70"/>
    <property type="match status" value="1"/>
</dbReference>
<dbReference type="GO" id="GO:0005524">
    <property type="term" value="F:ATP binding"/>
    <property type="evidence" value="ECO:0007669"/>
    <property type="project" value="UniProtKB-KW"/>
</dbReference>
<dbReference type="InterPro" id="IPR013126">
    <property type="entry name" value="Hsp_70_fam"/>
</dbReference>
<evidence type="ECO:0000313" key="4">
    <source>
        <dbReference type="Proteomes" id="UP000799118"/>
    </source>
</evidence>
<dbReference type="Proteomes" id="UP000799118">
    <property type="component" value="Unassembled WGS sequence"/>
</dbReference>
<dbReference type="GO" id="GO:0140662">
    <property type="term" value="F:ATP-dependent protein folding chaperone"/>
    <property type="evidence" value="ECO:0007669"/>
    <property type="project" value="InterPro"/>
</dbReference>
<sequence length="65" mass="7211">MPCIGETVKMICGREPSKGVNPDEAVAKGIETVNQPERYHPTKKSVRDNKLLGNFNLIGAPQYRN</sequence>
<proteinExistence type="predicted"/>
<keyword evidence="2" id="KW-0067">ATP-binding</keyword>
<evidence type="ECO:0000256" key="1">
    <source>
        <dbReference type="ARBA" id="ARBA00022741"/>
    </source>
</evidence>